<evidence type="ECO:0000256" key="3">
    <source>
        <dbReference type="ARBA" id="ARBA00022729"/>
    </source>
</evidence>
<dbReference type="PANTHER" id="PTHR30290:SF9">
    <property type="entry name" value="OLIGOPEPTIDE-BINDING PROTEIN APPA"/>
    <property type="match status" value="1"/>
</dbReference>
<evidence type="ECO:0000259" key="5">
    <source>
        <dbReference type="Pfam" id="PF00496"/>
    </source>
</evidence>
<feature type="compositionally biased region" description="Basic and acidic residues" evidence="4">
    <location>
        <begin position="519"/>
        <end position="543"/>
    </location>
</feature>
<dbReference type="InterPro" id="IPR000914">
    <property type="entry name" value="SBP_5_dom"/>
</dbReference>
<dbReference type="InterPro" id="IPR030678">
    <property type="entry name" value="Peptide/Ni-bd"/>
</dbReference>
<organism evidence="6 7">
    <name type="scientific">Candidatus Tanganyikabacteria bacterium</name>
    <dbReference type="NCBI Taxonomy" id="2961651"/>
    <lineage>
        <taxon>Bacteria</taxon>
        <taxon>Bacillati</taxon>
        <taxon>Candidatus Sericytochromatia</taxon>
        <taxon>Candidatus Tanganyikabacteria</taxon>
    </lineage>
</organism>
<dbReference type="GO" id="GO:0015833">
    <property type="term" value="P:peptide transport"/>
    <property type="evidence" value="ECO:0007669"/>
    <property type="project" value="TreeGrafter"/>
</dbReference>
<evidence type="ECO:0000313" key="7">
    <source>
        <dbReference type="Proteomes" id="UP000703893"/>
    </source>
</evidence>
<accession>A0A937X3N0</accession>
<feature type="region of interest" description="Disordered" evidence="4">
    <location>
        <begin position="513"/>
        <end position="543"/>
    </location>
</feature>
<feature type="domain" description="Solute-binding protein family 5" evidence="5">
    <location>
        <begin position="42"/>
        <end position="412"/>
    </location>
</feature>
<reference evidence="6 7" key="1">
    <citation type="submission" date="2019-03" db="EMBL/GenBank/DDBJ databases">
        <title>Lake Tanganyika Metagenome-Assembled Genomes (MAGs).</title>
        <authorList>
            <person name="Tran P."/>
        </authorList>
    </citation>
    <scope>NUCLEOTIDE SEQUENCE [LARGE SCALE GENOMIC DNA]</scope>
    <source>
        <strain evidence="6">K_DeepCast_65m_m2_236</strain>
    </source>
</reference>
<dbReference type="GO" id="GO:0042597">
    <property type="term" value="C:periplasmic space"/>
    <property type="evidence" value="ECO:0007669"/>
    <property type="project" value="UniProtKB-ARBA"/>
</dbReference>
<evidence type="ECO:0000256" key="4">
    <source>
        <dbReference type="SAM" id="MobiDB-lite"/>
    </source>
</evidence>
<evidence type="ECO:0000256" key="2">
    <source>
        <dbReference type="ARBA" id="ARBA00022448"/>
    </source>
</evidence>
<dbReference type="Pfam" id="PF00496">
    <property type="entry name" value="SBP_bac_5"/>
    <property type="match status" value="1"/>
</dbReference>
<dbReference type="Proteomes" id="UP000703893">
    <property type="component" value="Unassembled WGS sequence"/>
</dbReference>
<dbReference type="InterPro" id="IPR039424">
    <property type="entry name" value="SBP_5"/>
</dbReference>
<proteinExistence type="inferred from homology"/>
<dbReference type="SUPFAM" id="SSF53850">
    <property type="entry name" value="Periplasmic binding protein-like II"/>
    <property type="match status" value="1"/>
</dbReference>
<dbReference type="EMBL" id="VGJX01000147">
    <property type="protein sequence ID" value="MBM3274192.1"/>
    <property type="molecule type" value="Genomic_DNA"/>
</dbReference>
<dbReference type="AlphaFoldDB" id="A0A937X3N0"/>
<dbReference type="Gene3D" id="3.10.105.10">
    <property type="entry name" value="Dipeptide-binding Protein, Domain 3"/>
    <property type="match status" value="1"/>
</dbReference>
<evidence type="ECO:0000313" key="6">
    <source>
        <dbReference type="EMBL" id="MBM3274192.1"/>
    </source>
</evidence>
<dbReference type="GO" id="GO:1904680">
    <property type="term" value="F:peptide transmembrane transporter activity"/>
    <property type="evidence" value="ECO:0007669"/>
    <property type="project" value="TreeGrafter"/>
</dbReference>
<dbReference type="PIRSF" id="PIRSF002741">
    <property type="entry name" value="MppA"/>
    <property type="match status" value="1"/>
</dbReference>
<dbReference type="Gene3D" id="3.90.76.10">
    <property type="entry name" value="Dipeptide-binding Protein, Domain 1"/>
    <property type="match status" value="1"/>
</dbReference>
<name>A0A937X3N0_9BACT</name>
<keyword evidence="3" id="KW-0732">Signal</keyword>
<dbReference type="CDD" id="cd08493">
    <property type="entry name" value="PBP2_DppA_like"/>
    <property type="match status" value="1"/>
</dbReference>
<dbReference type="GO" id="GO:0043190">
    <property type="term" value="C:ATP-binding cassette (ABC) transporter complex"/>
    <property type="evidence" value="ECO:0007669"/>
    <property type="project" value="InterPro"/>
</dbReference>
<protein>
    <submittedName>
        <fullName evidence="6">ABC transporter substrate-binding protein</fullName>
    </submittedName>
</protein>
<gene>
    <name evidence="6" type="ORF">FJZ00_03500</name>
</gene>
<keyword evidence="2" id="KW-0813">Transport</keyword>
<sequence length="543" mass="59986">MVFAKSKDANRLDPADVTDGESSAVTENVFDGLVQFKNGSTEIEPAIALRWDVAPDGKTYTFFLRPGVKFHDGTVCDAHAVKFTFDRQRRPLEGQIMEYWQSFFATSVGAVDVVDALTVRVRMQKRDATFLSKLAMFSMGIVSPSAARKWGADFSRHPVGTGPFRFVAWKPNEKIVLAANPEYWGGRPYLDRVIFKPVLENSVRLLELEIGGVGGEAGVAGMDGINPDDIPRVQANPELQLLSDAGLNVGYLALNTQRPPLDDRRVRQALNFAIDKRNLLKAFFSDGKLGVVAKNPMPPILWGHADELADYPHDPARARQLLAEAGHGGGLSLTLWAMPVARPYMPLGLKIGEVLQEDLREVGIKAEIVTHEWATYLDKMSNGDHTAALIGWVGDYGDPDNFLYTFFHSANARKGSSSNYAFYKNPAVDKLLDAARESADEKQRAALYRRVQAVVHDEAPWVPLFHARQMAVLRRDVRGYRLQPTGSKLFHKVWLDAGSARVRAGKGAVWPLAPGRAASEQREGRITRAGERGSGRRGRAPDS</sequence>
<dbReference type="Gene3D" id="3.40.190.10">
    <property type="entry name" value="Periplasmic binding protein-like II"/>
    <property type="match status" value="1"/>
</dbReference>
<comment type="caution">
    <text evidence="6">The sequence shown here is derived from an EMBL/GenBank/DDBJ whole genome shotgun (WGS) entry which is preliminary data.</text>
</comment>
<comment type="similarity">
    <text evidence="1">Belongs to the bacterial solute-binding protein 5 family.</text>
</comment>
<evidence type="ECO:0000256" key="1">
    <source>
        <dbReference type="ARBA" id="ARBA00005695"/>
    </source>
</evidence>
<dbReference type="PANTHER" id="PTHR30290">
    <property type="entry name" value="PERIPLASMIC BINDING COMPONENT OF ABC TRANSPORTER"/>
    <property type="match status" value="1"/>
</dbReference>